<evidence type="ECO:0000313" key="2">
    <source>
        <dbReference type="EMBL" id="KAG2621497.1"/>
    </source>
</evidence>
<accession>A0A8T0UGK6</accession>
<evidence type="ECO:0000313" key="3">
    <source>
        <dbReference type="Proteomes" id="UP000823388"/>
    </source>
</evidence>
<comment type="caution">
    <text evidence="2">The sequence shown here is derived from an EMBL/GenBank/DDBJ whole genome shotgun (WGS) entry which is preliminary data.</text>
</comment>
<name>A0A8T0UGK6_PANVG</name>
<gene>
    <name evidence="2" type="ORF">PVAP13_3NG242600</name>
</gene>
<dbReference type="Proteomes" id="UP000823388">
    <property type="component" value="Chromosome 3N"/>
</dbReference>
<sequence length="156" mass="16448">MAIAVGHFHDVDPGSPDVRGRHCRLHSVAQLDSPLLDRDYREHSNAAAGAAHTGLSPRRRSQSSPCFMTVAPGAGTCARRPSRPCSAAAASARSRSSTAASLQPTSRLPGALMRPRAVPQPRVPAGGRGAAAQHAVDDLCTRETQETERERGAKAR</sequence>
<organism evidence="2 3">
    <name type="scientific">Panicum virgatum</name>
    <name type="common">Blackwell switchgrass</name>
    <dbReference type="NCBI Taxonomy" id="38727"/>
    <lineage>
        <taxon>Eukaryota</taxon>
        <taxon>Viridiplantae</taxon>
        <taxon>Streptophyta</taxon>
        <taxon>Embryophyta</taxon>
        <taxon>Tracheophyta</taxon>
        <taxon>Spermatophyta</taxon>
        <taxon>Magnoliopsida</taxon>
        <taxon>Liliopsida</taxon>
        <taxon>Poales</taxon>
        <taxon>Poaceae</taxon>
        <taxon>PACMAD clade</taxon>
        <taxon>Panicoideae</taxon>
        <taxon>Panicodae</taxon>
        <taxon>Paniceae</taxon>
        <taxon>Panicinae</taxon>
        <taxon>Panicum</taxon>
        <taxon>Panicum sect. Hiantes</taxon>
    </lineage>
</organism>
<feature type="region of interest" description="Disordered" evidence="1">
    <location>
        <begin position="1"/>
        <end position="20"/>
    </location>
</feature>
<protein>
    <submittedName>
        <fullName evidence="2">Uncharacterized protein</fullName>
    </submittedName>
</protein>
<proteinExistence type="predicted"/>
<dbReference type="EMBL" id="CM029042">
    <property type="protein sequence ID" value="KAG2621497.1"/>
    <property type="molecule type" value="Genomic_DNA"/>
</dbReference>
<feature type="compositionally biased region" description="Low complexity" evidence="1">
    <location>
        <begin position="114"/>
        <end position="133"/>
    </location>
</feature>
<feature type="region of interest" description="Disordered" evidence="1">
    <location>
        <begin position="47"/>
        <end position="156"/>
    </location>
</feature>
<feature type="compositionally biased region" description="Basic and acidic residues" evidence="1">
    <location>
        <begin position="135"/>
        <end position="156"/>
    </location>
</feature>
<evidence type="ECO:0000256" key="1">
    <source>
        <dbReference type="SAM" id="MobiDB-lite"/>
    </source>
</evidence>
<keyword evidence="3" id="KW-1185">Reference proteome</keyword>
<dbReference type="AlphaFoldDB" id="A0A8T0UGK6"/>
<feature type="compositionally biased region" description="Low complexity" evidence="1">
    <location>
        <begin position="77"/>
        <end position="101"/>
    </location>
</feature>
<reference evidence="2" key="1">
    <citation type="submission" date="2020-05" db="EMBL/GenBank/DDBJ databases">
        <title>WGS assembly of Panicum virgatum.</title>
        <authorList>
            <person name="Lovell J.T."/>
            <person name="Jenkins J."/>
            <person name="Shu S."/>
            <person name="Juenger T.E."/>
            <person name="Schmutz J."/>
        </authorList>
    </citation>
    <scope>NUCLEOTIDE SEQUENCE</scope>
    <source>
        <strain evidence="2">AP13</strain>
    </source>
</reference>